<evidence type="ECO:0000313" key="7">
    <source>
        <dbReference type="EMBL" id="MBB5035105.1"/>
    </source>
</evidence>
<dbReference type="AlphaFoldDB" id="A0A7W8DMJ0"/>
<keyword evidence="8" id="KW-1185">Reference proteome</keyword>
<sequence>MTFRVLVFLLVPLAGFAADAVRQVGVASVDISPDYPVRLSGYGYRRAPNTGVSQHIFAKALAFGTDAEGPAILVTVDNVGVPASMRDEVLRRLKPDTKVESERFAICSSHTHCAPMLIGVLPNLFGMDIPAEHLPAIERYTRELTDYLEKVVRAALADRKPATLSWGVGKVGFAANRRLFPLKPVDHDLPVLRVTGVDGKVRAIFTSYACHCTTIGIDEIHGDWAGVAQEALQREFPGAIALTALGCGADQNPNPRRTMELVKQYGEALSAEAKRLATGELRPIKGALTCKAKQIDLAYDKLPTREEWQVLVESKTAAIAYHAKKNLARLDRGEKLPTELPYLVQRWSFGDDMAMVFLPGEITVDYSLRIKREFDRSRLWVNGYSNDVPCYVPSRRVLEEGGYEGAGAMVYYDRPTKFAPDVEERIMGAVHEVMPGDFLTRPEQVKPIEEPAAVAYPVHSNLMVVRDEAGGERPVQSAADWAVRVAHIKAGMQKAMGALHDTSLWAPLNVETVSEEKTEKYVRRKIRFTPERGDSVPAWLLIPNELPPGAKAAAMLCLHQTTKSGKDEPVGLGGKPSLHYAHELAERGYVCLVPDYPSFGEYPYDFKKQGVHRASGSIKAVWNNMRAVDLLQSLPEVNKDRIGVIGHSLGGHNALFTAVFDERLKAVVTSCGFTPFHDYYGGKVAGWTSDRYMPRIRDVYENNADKLPFDFYEVIAAIAPRGVFSNSPVSDSNFDVGGVRKAMAKAGEVFALLKADKNLRLVTPDAPHDFPEAERRAAYEWLDQMLK</sequence>
<evidence type="ECO:0000256" key="3">
    <source>
        <dbReference type="ARBA" id="ARBA00022801"/>
    </source>
</evidence>
<dbReference type="Proteomes" id="UP000590740">
    <property type="component" value="Unassembled WGS sequence"/>
</dbReference>
<dbReference type="Gene3D" id="3.40.50.1820">
    <property type="entry name" value="alpha/beta hydrolase"/>
    <property type="match status" value="1"/>
</dbReference>
<evidence type="ECO:0000259" key="6">
    <source>
        <dbReference type="Pfam" id="PF22244"/>
    </source>
</evidence>
<organism evidence="7 8">
    <name type="scientific">Prosthecobacter vanneervenii</name>
    <dbReference type="NCBI Taxonomy" id="48466"/>
    <lineage>
        <taxon>Bacteria</taxon>
        <taxon>Pseudomonadati</taxon>
        <taxon>Verrucomicrobiota</taxon>
        <taxon>Verrucomicrobiia</taxon>
        <taxon>Verrucomicrobiales</taxon>
        <taxon>Verrucomicrobiaceae</taxon>
        <taxon>Prosthecobacter</taxon>
    </lineage>
</organism>
<gene>
    <name evidence="7" type="ORF">HNQ65_004713</name>
</gene>
<keyword evidence="2 4" id="KW-0732">Signal</keyword>
<evidence type="ECO:0000259" key="5">
    <source>
        <dbReference type="Pfam" id="PF04734"/>
    </source>
</evidence>
<evidence type="ECO:0000313" key="8">
    <source>
        <dbReference type="Proteomes" id="UP000590740"/>
    </source>
</evidence>
<name>A0A7W8DMJ0_9BACT</name>
<evidence type="ECO:0000256" key="1">
    <source>
        <dbReference type="ARBA" id="ARBA00022487"/>
    </source>
</evidence>
<dbReference type="InterPro" id="IPR050261">
    <property type="entry name" value="FrsA_esterase"/>
</dbReference>
<dbReference type="InterPro" id="IPR031329">
    <property type="entry name" value="NEUT/ALK_ceramidase_N"/>
</dbReference>
<keyword evidence="1" id="KW-0719">Serine esterase</keyword>
<keyword evidence="3" id="KW-0378">Hydrolase</keyword>
<dbReference type="InterPro" id="IPR054579">
    <property type="entry name" value="GCE-like_dom"/>
</dbReference>
<proteinExistence type="predicted"/>
<dbReference type="Pfam" id="PF04734">
    <property type="entry name" value="Ceramidase_alk"/>
    <property type="match status" value="1"/>
</dbReference>
<dbReference type="GO" id="GO:0052689">
    <property type="term" value="F:carboxylic ester hydrolase activity"/>
    <property type="evidence" value="ECO:0007669"/>
    <property type="project" value="UniProtKB-KW"/>
</dbReference>
<evidence type="ECO:0000256" key="2">
    <source>
        <dbReference type="ARBA" id="ARBA00022729"/>
    </source>
</evidence>
<feature type="domain" description="4-O-methyl-glucuronoyl methylesterase-like" evidence="6">
    <location>
        <begin position="618"/>
        <end position="750"/>
    </location>
</feature>
<protein>
    <submittedName>
        <fullName evidence="7">Pimeloyl-ACP methyl ester carboxylesterase</fullName>
    </submittedName>
</protein>
<reference evidence="7 8" key="1">
    <citation type="submission" date="2020-08" db="EMBL/GenBank/DDBJ databases">
        <title>Genomic Encyclopedia of Type Strains, Phase IV (KMG-IV): sequencing the most valuable type-strain genomes for metagenomic binning, comparative biology and taxonomic classification.</title>
        <authorList>
            <person name="Goeker M."/>
        </authorList>
    </citation>
    <scope>NUCLEOTIDE SEQUENCE [LARGE SCALE GENOMIC DNA]</scope>
    <source>
        <strain evidence="7 8">DSM 12252</strain>
    </source>
</reference>
<accession>A0A7W8DMJ0</accession>
<feature type="signal peptide" evidence="4">
    <location>
        <begin position="1"/>
        <end position="17"/>
    </location>
</feature>
<feature type="domain" description="Neutral/alkaline non-lysosomal ceramidase N-terminal" evidence="5">
    <location>
        <begin position="23"/>
        <end position="235"/>
    </location>
</feature>
<dbReference type="SUPFAM" id="SSF53474">
    <property type="entry name" value="alpha/beta-Hydrolases"/>
    <property type="match status" value="1"/>
</dbReference>
<dbReference type="RefSeq" id="WP_221306265.1">
    <property type="nucleotide sequence ID" value="NZ_JACHIG010000013.1"/>
</dbReference>
<evidence type="ECO:0000256" key="4">
    <source>
        <dbReference type="SAM" id="SignalP"/>
    </source>
</evidence>
<feature type="chain" id="PRO_5030677022" evidence="4">
    <location>
        <begin position="18"/>
        <end position="787"/>
    </location>
</feature>
<dbReference type="Pfam" id="PF22244">
    <property type="entry name" value="GCE_fung"/>
    <property type="match status" value="1"/>
</dbReference>
<dbReference type="EMBL" id="JACHIG010000013">
    <property type="protein sequence ID" value="MBB5035105.1"/>
    <property type="molecule type" value="Genomic_DNA"/>
</dbReference>
<dbReference type="InterPro" id="IPR029058">
    <property type="entry name" value="AB_hydrolase_fold"/>
</dbReference>
<dbReference type="PANTHER" id="PTHR22946">
    <property type="entry name" value="DIENELACTONE HYDROLASE DOMAIN-CONTAINING PROTEIN-RELATED"/>
    <property type="match status" value="1"/>
</dbReference>
<comment type="caution">
    <text evidence="7">The sequence shown here is derived from an EMBL/GenBank/DDBJ whole genome shotgun (WGS) entry which is preliminary data.</text>
</comment>